<name>A0A0V0R723_PSEPJ</name>
<dbReference type="Proteomes" id="UP000054937">
    <property type="component" value="Unassembled WGS sequence"/>
</dbReference>
<sequence length="653" mass="78515">MKTQKNVIKIKNVSQQNQKNLMLMSCPVQNQVYCNENIQEIVLEQLISERDGQLVYLARNTQKINEQYVLKQYKKSYIKKQKMISQIQNEVDILYKLNHKNITKLYIHFEDQDYVYLLKEFVEQSEQIGLEKLYNQRQELQQQNLEKESLQEEKLKNFVSQLLDALDYTHRQKIIHRNLNLKNILIDKNNIVKIGGFGFANYYPQGKIRRLSIYDSKDPFLAPEQIQGIPQTDKVDTWRLGLIILEIINMGQNKDNKKNLEGQLSQKQVEYPENLSILGKDFLFRCLQRNHKERLSIYDLKQHQWVSQFFQEENKAGDQQKPKQNSMKSDAQNLKKSVTVEYEKTLQQKSKDKLRDRILKFCEDQQLISEYEQIEKQIKTVINDETIKEEYEGEIEIKKFGSQEQEPDVQQQQQEQKQFLQENDDMDLQENWEDYQENCLNLKLSVQVEKQETKQFLEQFKQKNLSLKQAVQSKKSMKLNKYNYLKQKLEEQQGINTKLRDFFFKYKNFNENFYEIGENCGKFAPETLNFPQKNDNCFNEIGAYKYQDVRKIFEKSNRKMQERIKQAEDYQQDIQMKKREIYFQKSEIQELMKQFREDEVEKNIQEEMKDQIQNLNIQKKDFLTKETEFIGVKRYIRGNKKDSGHFKLQQLSC</sequence>
<dbReference type="GO" id="GO:0004674">
    <property type="term" value="F:protein serine/threonine kinase activity"/>
    <property type="evidence" value="ECO:0007669"/>
    <property type="project" value="UniProtKB-KW"/>
</dbReference>
<evidence type="ECO:0000256" key="3">
    <source>
        <dbReference type="ARBA" id="ARBA00022741"/>
    </source>
</evidence>
<keyword evidence="2" id="KW-0808">Transferase</keyword>
<keyword evidence="5 6" id="KW-0067">ATP-binding</keyword>
<evidence type="ECO:0000256" key="7">
    <source>
        <dbReference type="SAM" id="MobiDB-lite"/>
    </source>
</evidence>
<dbReference type="AlphaFoldDB" id="A0A0V0R723"/>
<accession>A0A0V0R723</accession>
<feature type="compositionally biased region" description="Polar residues" evidence="7">
    <location>
        <begin position="322"/>
        <end position="333"/>
    </location>
</feature>
<evidence type="ECO:0000313" key="9">
    <source>
        <dbReference type="EMBL" id="KRX10310.1"/>
    </source>
</evidence>
<gene>
    <name evidence="9" type="ORF">PPERSA_09694</name>
</gene>
<dbReference type="EMBL" id="LDAU01000032">
    <property type="protein sequence ID" value="KRX10310.1"/>
    <property type="molecule type" value="Genomic_DNA"/>
</dbReference>
<keyword evidence="10" id="KW-1185">Reference proteome</keyword>
<dbReference type="Gene3D" id="3.30.200.20">
    <property type="entry name" value="Phosphorylase Kinase, domain 1"/>
    <property type="match status" value="1"/>
</dbReference>
<dbReference type="InterPro" id="IPR000719">
    <property type="entry name" value="Prot_kinase_dom"/>
</dbReference>
<keyword evidence="4 9" id="KW-0418">Kinase</keyword>
<reference evidence="9 10" key="1">
    <citation type="journal article" date="2015" name="Sci. Rep.">
        <title>Genome of the facultative scuticociliatosis pathogen Pseudocohnilembus persalinus provides insight into its virulence through horizontal gene transfer.</title>
        <authorList>
            <person name="Xiong J."/>
            <person name="Wang G."/>
            <person name="Cheng J."/>
            <person name="Tian M."/>
            <person name="Pan X."/>
            <person name="Warren A."/>
            <person name="Jiang C."/>
            <person name="Yuan D."/>
            <person name="Miao W."/>
        </authorList>
    </citation>
    <scope>NUCLEOTIDE SEQUENCE [LARGE SCALE GENOMIC DNA]</scope>
    <source>
        <strain evidence="9">36N120E</strain>
    </source>
</reference>
<organism evidence="9 10">
    <name type="scientific">Pseudocohnilembus persalinus</name>
    <name type="common">Ciliate</name>
    <dbReference type="NCBI Taxonomy" id="266149"/>
    <lineage>
        <taxon>Eukaryota</taxon>
        <taxon>Sar</taxon>
        <taxon>Alveolata</taxon>
        <taxon>Ciliophora</taxon>
        <taxon>Intramacronucleata</taxon>
        <taxon>Oligohymenophorea</taxon>
        <taxon>Scuticociliatia</taxon>
        <taxon>Philasterida</taxon>
        <taxon>Pseudocohnilembidae</taxon>
        <taxon>Pseudocohnilembus</taxon>
    </lineage>
</organism>
<evidence type="ECO:0000256" key="6">
    <source>
        <dbReference type="PIRSR" id="PIRSR630616-2"/>
    </source>
</evidence>
<dbReference type="InterPro" id="IPR030616">
    <property type="entry name" value="Aur-like"/>
</dbReference>
<evidence type="ECO:0000256" key="4">
    <source>
        <dbReference type="ARBA" id="ARBA00022777"/>
    </source>
</evidence>
<feature type="domain" description="Protein kinase" evidence="8">
    <location>
        <begin position="41"/>
        <end position="306"/>
    </location>
</feature>
<evidence type="ECO:0000313" key="10">
    <source>
        <dbReference type="Proteomes" id="UP000054937"/>
    </source>
</evidence>
<evidence type="ECO:0000259" key="8">
    <source>
        <dbReference type="PROSITE" id="PS50011"/>
    </source>
</evidence>
<dbReference type="PROSITE" id="PS50011">
    <property type="entry name" value="PROTEIN_KINASE_DOM"/>
    <property type="match status" value="1"/>
</dbReference>
<dbReference type="PANTHER" id="PTHR24350">
    <property type="entry name" value="SERINE/THREONINE-PROTEIN KINASE IAL-RELATED"/>
    <property type="match status" value="1"/>
</dbReference>
<feature type="binding site" evidence="6">
    <location>
        <position position="71"/>
    </location>
    <ligand>
        <name>ATP</name>
        <dbReference type="ChEBI" id="CHEBI:30616"/>
    </ligand>
</feature>
<dbReference type="Pfam" id="PF00069">
    <property type="entry name" value="Pkinase"/>
    <property type="match status" value="1"/>
</dbReference>
<keyword evidence="1" id="KW-0723">Serine/threonine-protein kinase</keyword>
<dbReference type="InParanoid" id="A0A0V0R723"/>
<protein>
    <submittedName>
        <fullName evidence="9">Protein kinase-like domain</fullName>
    </submittedName>
</protein>
<proteinExistence type="predicted"/>
<keyword evidence="3 6" id="KW-0547">Nucleotide-binding</keyword>
<dbReference type="SUPFAM" id="SSF56112">
    <property type="entry name" value="Protein kinase-like (PK-like)"/>
    <property type="match status" value="1"/>
</dbReference>
<evidence type="ECO:0000256" key="1">
    <source>
        <dbReference type="ARBA" id="ARBA00022527"/>
    </source>
</evidence>
<dbReference type="Gene3D" id="1.10.510.10">
    <property type="entry name" value="Transferase(Phosphotransferase) domain 1"/>
    <property type="match status" value="1"/>
</dbReference>
<comment type="caution">
    <text evidence="9">The sequence shown here is derived from an EMBL/GenBank/DDBJ whole genome shotgun (WGS) entry which is preliminary data.</text>
</comment>
<dbReference type="GO" id="GO:0005524">
    <property type="term" value="F:ATP binding"/>
    <property type="evidence" value="ECO:0007669"/>
    <property type="project" value="UniProtKB-KW"/>
</dbReference>
<evidence type="ECO:0000256" key="5">
    <source>
        <dbReference type="ARBA" id="ARBA00022840"/>
    </source>
</evidence>
<dbReference type="InterPro" id="IPR011009">
    <property type="entry name" value="Kinase-like_dom_sf"/>
</dbReference>
<feature type="region of interest" description="Disordered" evidence="7">
    <location>
        <begin position="313"/>
        <end position="333"/>
    </location>
</feature>
<evidence type="ECO:0000256" key="2">
    <source>
        <dbReference type="ARBA" id="ARBA00022679"/>
    </source>
</evidence>